<sequence>MSVAAKTGAGLVQITVPDLPGGAAEAVLERWHVGPGDQVTPEDVVAEVTVGRIRIEIEAGHSGLVEHLLAQAKGAVIAPGAPIAVIAARGEPDARREMSPLRAAAAPCPDLAEPPRPFRSPAAGAAPPPEPDETARVSMRDALRGALVAEMRADDSVLVLGENAAEQGGAYKVLQGLADMFGPRRVVDTPRLLQGVAGLAIGAAFAGLRPVVELRSFSLALQMIEQIVHSAAKTHYVTAGALHCPVVFRGPTGLAARSGAQHSQDVAALFARIPGLSVVQPSDAGDAGGLLRAAIRAPGPVIFLEHELLYGSDAPAPAQDAPLPRIGAARLLREGKDVTIAAIGLGVRHALDAAHALEADGISAEVIDLRSLRPLDSASVIQSVRKTGRCVTVEEGNPVGSIGDHLAGILMREAFDWLDAPVISCTNADVPMPYAANLEQLAQVGVTDVIAAARAVAYR</sequence>
<evidence type="ECO:0000256" key="2">
    <source>
        <dbReference type="ARBA" id="ARBA00023002"/>
    </source>
</evidence>
<protein>
    <submittedName>
        <fullName evidence="6">Pyruvate dehydrogenase E1 component subunit beta</fullName>
        <ecNumber evidence="6">1.2.4.1</ecNumber>
    </submittedName>
</protein>
<dbReference type="Pfam" id="PF00364">
    <property type="entry name" value="Biotin_lipoyl"/>
    <property type="match status" value="1"/>
</dbReference>
<dbReference type="SMART" id="SM00861">
    <property type="entry name" value="Transket_pyr"/>
    <property type="match status" value="1"/>
</dbReference>
<evidence type="ECO:0000313" key="7">
    <source>
        <dbReference type="Proteomes" id="UP000698242"/>
    </source>
</evidence>
<dbReference type="EMBL" id="APKE01000003">
    <property type="protein sequence ID" value="KAF0677427.1"/>
    <property type="molecule type" value="Genomic_DNA"/>
</dbReference>
<dbReference type="FunFam" id="3.40.50.920:FF:000001">
    <property type="entry name" value="Pyruvate dehydrogenase E1 beta subunit"/>
    <property type="match status" value="1"/>
</dbReference>
<dbReference type="Gene3D" id="3.40.50.970">
    <property type="match status" value="1"/>
</dbReference>
<dbReference type="PANTHER" id="PTHR43257:SF2">
    <property type="entry name" value="PYRUVATE DEHYDROGENASE E1 COMPONENT SUBUNIT BETA"/>
    <property type="match status" value="1"/>
</dbReference>
<evidence type="ECO:0000256" key="3">
    <source>
        <dbReference type="ARBA" id="ARBA00023052"/>
    </source>
</evidence>
<dbReference type="EC" id="1.2.4.1" evidence="6"/>
<dbReference type="Pfam" id="PF02779">
    <property type="entry name" value="Transket_pyr"/>
    <property type="match status" value="1"/>
</dbReference>
<dbReference type="CDD" id="cd06849">
    <property type="entry name" value="lipoyl_domain"/>
    <property type="match status" value="1"/>
</dbReference>
<dbReference type="CDD" id="cd07036">
    <property type="entry name" value="TPP_PYR_E1-PDHc-beta_like"/>
    <property type="match status" value="1"/>
</dbReference>
<dbReference type="InterPro" id="IPR033248">
    <property type="entry name" value="Transketolase_C"/>
</dbReference>
<dbReference type="Gene3D" id="3.40.50.920">
    <property type="match status" value="1"/>
</dbReference>
<dbReference type="SUPFAM" id="SSF52518">
    <property type="entry name" value="Thiamin diphosphate-binding fold (THDP-binding)"/>
    <property type="match status" value="1"/>
</dbReference>
<evidence type="ECO:0000256" key="1">
    <source>
        <dbReference type="ARBA" id="ARBA00001964"/>
    </source>
</evidence>
<proteinExistence type="predicted"/>
<gene>
    <name evidence="6" type="ORF">PMES_00213</name>
</gene>
<feature type="domain" description="Lipoyl-binding" evidence="5">
    <location>
        <begin position="11"/>
        <end position="87"/>
    </location>
</feature>
<comment type="cofactor">
    <cofactor evidence="1">
        <name>thiamine diphosphate</name>
        <dbReference type="ChEBI" id="CHEBI:58937"/>
    </cofactor>
</comment>
<dbReference type="AlphaFoldDB" id="A0A921TEL4"/>
<dbReference type="InterPro" id="IPR000089">
    <property type="entry name" value="Biotin_lipoyl"/>
</dbReference>
<dbReference type="InterPro" id="IPR029061">
    <property type="entry name" value="THDP-binding"/>
</dbReference>
<feature type="region of interest" description="Disordered" evidence="4">
    <location>
        <begin position="102"/>
        <end position="135"/>
    </location>
</feature>
<keyword evidence="2 6" id="KW-0560">Oxidoreductase</keyword>
<dbReference type="GO" id="GO:0004739">
    <property type="term" value="F:pyruvate dehydrogenase (acetyl-transferring) activity"/>
    <property type="evidence" value="ECO:0007669"/>
    <property type="project" value="UniProtKB-EC"/>
</dbReference>
<dbReference type="OrthoDB" id="9780894at2"/>
<accession>A0A921TEL4</accession>
<organism evidence="6 7">
    <name type="scientific">Profundibacterium mesophilum KAUST100406-0324</name>
    <dbReference type="NCBI Taxonomy" id="1037889"/>
    <lineage>
        <taxon>Bacteria</taxon>
        <taxon>Pseudomonadati</taxon>
        <taxon>Pseudomonadota</taxon>
        <taxon>Alphaproteobacteria</taxon>
        <taxon>Rhodobacterales</taxon>
        <taxon>Roseobacteraceae</taxon>
        <taxon>Profundibacterium</taxon>
    </lineage>
</organism>
<evidence type="ECO:0000313" key="6">
    <source>
        <dbReference type="EMBL" id="KAF0677427.1"/>
    </source>
</evidence>
<dbReference type="SUPFAM" id="SSF52922">
    <property type="entry name" value="TK C-terminal domain-like"/>
    <property type="match status" value="1"/>
</dbReference>
<keyword evidence="7" id="KW-1185">Reference proteome</keyword>
<dbReference type="PANTHER" id="PTHR43257">
    <property type="entry name" value="PYRUVATE DEHYDROGENASE E1 COMPONENT BETA SUBUNIT"/>
    <property type="match status" value="1"/>
</dbReference>
<dbReference type="InterPro" id="IPR005475">
    <property type="entry name" value="Transketolase-like_Pyr-bd"/>
</dbReference>
<dbReference type="InterPro" id="IPR009014">
    <property type="entry name" value="Transketo_C/PFOR_II"/>
</dbReference>
<dbReference type="RefSeq" id="WP_159963682.1">
    <property type="nucleotide sequence ID" value="NZ_APKE01000003.1"/>
</dbReference>
<dbReference type="Proteomes" id="UP000698242">
    <property type="component" value="Unassembled WGS sequence"/>
</dbReference>
<keyword evidence="6" id="KW-0670">Pyruvate</keyword>
<evidence type="ECO:0000256" key="4">
    <source>
        <dbReference type="SAM" id="MobiDB-lite"/>
    </source>
</evidence>
<dbReference type="NCBIfam" id="NF008854">
    <property type="entry name" value="PRK11892.1"/>
    <property type="match status" value="1"/>
</dbReference>
<dbReference type="InterPro" id="IPR011053">
    <property type="entry name" value="Single_hybrid_motif"/>
</dbReference>
<keyword evidence="3" id="KW-0786">Thiamine pyrophosphate</keyword>
<dbReference type="Gene3D" id="2.40.50.100">
    <property type="match status" value="1"/>
</dbReference>
<comment type="caution">
    <text evidence="6">The sequence shown here is derived from an EMBL/GenBank/DDBJ whole genome shotgun (WGS) entry which is preliminary data.</text>
</comment>
<name>A0A921TEL4_9RHOB</name>
<reference evidence="6" key="1">
    <citation type="submission" date="2013-03" db="EMBL/GenBank/DDBJ databases">
        <title>Genome Sequence of the Profundibacterium mesophilum strain KAUST100406-0324T from Red Sea, a novel genus in the family Rhodobacteraceae.</title>
        <authorList>
            <person name="Essack M."/>
            <person name="Alam I."/>
            <person name="Lafi F."/>
            <person name="Alawi W."/>
            <person name="Kamanu F."/>
            <person name="Al-Suwailem A."/>
            <person name="Lee O.O."/>
            <person name="Xu Y."/>
            <person name="Bajic V."/>
            <person name="Qian P.-Y."/>
            <person name="Archer J."/>
        </authorList>
    </citation>
    <scope>NUCLEOTIDE SEQUENCE</scope>
    <source>
        <strain evidence="6">KAUST100406-0324</strain>
    </source>
</reference>
<dbReference type="Pfam" id="PF02780">
    <property type="entry name" value="Transketolase_C"/>
    <property type="match status" value="1"/>
</dbReference>
<dbReference type="NCBIfam" id="NF006667">
    <property type="entry name" value="PRK09212.1"/>
    <property type="match status" value="1"/>
</dbReference>
<dbReference type="PROSITE" id="PS50968">
    <property type="entry name" value="BIOTINYL_LIPOYL"/>
    <property type="match status" value="1"/>
</dbReference>
<evidence type="ECO:0000259" key="5">
    <source>
        <dbReference type="PROSITE" id="PS50968"/>
    </source>
</evidence>
<dbReference type="SUPFAM" id="SSF51230">
    <property type="entry name" value="Single hybrid motif"/>
    <property type="match status" value="1"/>
</dbReference>